<comment type="caution">
    <text evidence="2">The sequence shown here is derived from an EMBL/GenBank/DDBJ whole genome shotgun (WGS) entry which is preliminary data.</text>
</comment>
<gene>
    <name evidence="2" type="ORF">F7725_021863</name>
</gene>
<sequence>MEDDVTTGTLPSRQTGHPYRGKTPSNYNCEGYKWSEKPTVTKPIQGRERCVDLIQDPASEKKDGSDYQCKSRLSHSLKDSTSISTLEGDNVLYTAKTAPVPVQPYDEGQQ</sequence>
<feature type="compositionally biased region" description="Polar residues" evidence="1">
    <location>
        <begin position="1"/>
        <end position="15"/>
    </location>
</feature>
<proteinExistence type="predicted"/>
<name>A0A7J5ZCE2_DISMA</name>
<evidence type="ECO:0000313" key="3">
    <source>
        <dbReference type="Proteomes" id="UP000518266"/>
    </source>
</evidence>
<protein>
    <submittedName>
        <fullName evidence="2">Uncharacterized protein</fullName>
    </submittedName>
</protein>
<feature type="region of interest" description="Disordered" evidence="1">
    <location>
        <begin position="1"/>
        <end position="25"/>
    </location>
</feature>
<dbReference type="EMBL" id="JAAKFY010000003">
    <property type="protein sequence ID" value="KAF3859464.1"/>
    <property type="molecule type" value="Genomic_DNA"/>
</dbReference>
<organism evidence="2 3">
    <name type="scientific">Dissostichus mawsoni</name>
    <name type="common">Antarctic cod</name>
    <dbReference type="NCBI Taxonomy" id="36200"/>
    <lineage>
        <taxon>Eukaryota</taxon>
        <taxon>Metazoa</taxon>
        <taxon>Chordata</taxon>
        <taxon>Craniata</taxon>
        <taxon>Vertebrata</taxon>
        <taxon>Euteleostomi</taxon>
        <taxon>Actinopterygii</taxon>
        <taxon>Neopterygii</taxon>
        <taxon>Teleostei</taxon>
        <taxon>Neoteleostei</taxon>
        <taxon>Acanthomorphata</taxon>
        <taxon>Eupercaria</taxon>
        <taxon>Perciformes</taxon>
        <taxon>Notothenioidei</taxon>
        <taxon>Nototheniidae</taxon>
        <taxon>Dissostichus</taxon>
    </lineage>
</organism>
<reference evidence="2 3" key="1">
    <citation type="submission" date="2020-03" db="EMBL/GenBank/DDBJ databases">
        <title>Dissostichus mawsoni Genome sequencing and assembly.</title>
        <authorList>
            <person name="Park H."/>
        </authorList>
    </citation>
    <scope>NUCLEOTIDE SEQUENCE [LARGE SCALE GENOMIC DNA]</scope>
    <source>
        <strain evidence="2">DM0001</strain>
        <tissue evidence="2">Muscle</tissue>
    </source>
</reference>
<dbReference type="Proteomes" id="UP000518266">
    <property type="component" value="Unassembled WGS sequence"/>
</dbReference>
<dbReference type="AlphaFoldDB" id="A0A7J5ZCE2"/>
<evidence type="ECO:0000313" key="2">
    <source>
        <dbReference type="EMBL" id="KAF3859464.1"/>
    </source>
</evidence>
<accession>A0A7J5ZCE2</accession>
<keyword evidence="3" id="KW-1185">Reference proteome</keyword>
<evidence type="ECO:0000256" key="1">
    <source>
        <dbReference type="SAM" id="MobiDB-lite"/>
    </source>
</evidence>